<dbReference type="Pfam" id="PF12704">
    <property type="entry name" value="MacB_PCD"/>
    <property type="match status" value="1"/>
</dbReference>
<dbReference type="PATRIC" id="fig|1423755.3.peg.1601"/>
<evidence type="ECO:0000256" key="3">
    <source>
        <dbReference type="ARBA" id="ARBA00011131"/>
    </source>
</evidence>
<keyword evidence="5" id="KW-0813">Transport</keyword>
<evidence type="ECO:0000256" key="2">
    <source>
        <dbReference type="ARBA" id="ARBA00008697"/>
    </source>
</evidence>
<dbReference type="OrthoDB" id="384327at2"/>
<evidence type="ECO:0000256" key="8">
    <source>
        <dbReference type="ARBA" id="ARBA00022989"/>
    </source>
</evidence>
<dbReference type="Proteomes" id="UP000051054">
    <property type="component" value="Unassembled WGS sequence"/>
</dbReference>
<protein>
    <recommendedName>
        <fullName evidence="4">Putative hemin transport system permease protein HrtB</fullName>
    </recommendedName>
</protein>
<dbReference type="InterPro" id="IPR003838">
    <property type="entry name" value="ABC3_permease_C"/>
</dbReference>
<feature type="transmembrane region" description="Helical" evidence="11">
    <location>
        <begin position="317"/>
        <end position="337"/>
    </location>
</feature>
<feature type="transmembrane region" description="Helical" evidence="11">
    <location>
        <begin position="234"/>
        <end position="256"/>
    </location>
</feature>
<evidence type="ECO:0000256" key="9">
    <source>
        <dbReference type="ARBA" id="ARBA00023136"/>
    </source>
</evidence>
<feature type="transmembrane region" description="Helical" evidence="11">
    <location>
        <begin position="15"/>
        <end position="39"/>
    </location>
</feature>
<keyword evidence="15" id="KW-1185">Reference proteome</keyword>
<dbReference type="Pfam" id="PF02687">
    <property type="entry name" value="FtsX"/>
    <property type="match status" value="1"/>
</dbReference>
<organism evidence="14 15">
    <name type="scientific">Ligilactobacillus hayakitensis DSM 18933 = JCM 14209</name>
    <dbReference type="NCBI Taxonomy" id="1423755"/>
    <lineage>
        <taxon>Bacteria</taxon>
        <taxon>Bacillati</taxon>
        <taxon>Bacillota</taxon>
        <taxon>Bacilli</taxon>
        <taxon>Lactobacillales</taxon>
        <taxon>Lactobacillaceae</taxon>
        <taxon>Ligilactobacillus</taxon>
    </lineage>
</organism>
<comment type="subunit">
    <text evidence="3">The complex is composed of two ATP-binding proteins (HrtA), two transmembrane proteins (HrtB) and a solute-binding protein.</text>
</comment>
<feature type="domain" description="MacB-like periplasmic core" evidence="13">
    <location>
        <begin position="34"/>
        <end position="187"/>
    </location>
</feature>
<keyword evidence="8 11" id="KW-1133">Transmembrane helix</keyword>
<accession>A0A0R1WQG5</accession>
<dbReference type="GO" id="GO:0005886">
    <property type="term" value="C:plasma membrane"/>
    <property type="evidence" value="ECO:0007669"/>
    <property type="project" value="UniProtKB-SubCell"/>
</dbReference>
<comment type="similarity">
    <text evidence="2">Belongs to the ABC-4 integral membrane protein family. HrtB subfamily.</text>
</comment>
<comment type="subcellular location">
    <subcellularLocation>
        <location evidence="1">Cell membrane</location>
        <topology evidence="1">Multi-pass membrane protein</topology>
    </subcellularLocation>
</comment>
<evidence type="ECO:0000256" key="4">
    <source>
        <dbReference type="ARBA" id="ARBA00016962"/>
    </source>
</evidence>
<evidence type="ECO:0000313" key="14">
    <source>
        <dbReference type="EMBL" id="KRM19661.1"/>
    </source>
</evidence>
<evidence type="ECO:0000256" key="1">
    <source>
        <dbReference type="ARBA" id="ARBA00004651"/>
    </source>
</evidence>
<dbReference type="AlphaFoldDB" id="A0A0R1WQG5"/>
<comment type="function">
    <text evidence="10">Part of the ABC transporter complex hrt involved in hemin import. Responsible for the translocation of the substrate across the membrane.</text>
</comment>
<evidence type="ECO:0000256" key="7">
    <source>
        <dbReference type="ARBA" id="ARBA00022692"/>
    </source>
</evidence>
<keyword evidence="6" id="KW-1003">Cell membrane</keyword>
<gene>
    <name evidence="14" type="ORF">FC40_GL001512</name>
</gene>
<reference evidence="14 15" key="1">
    <citation type="journal article" date="2015" name="Genome Announc.">
        <title>Expanding the biotechnology potential of lactobacilli through comparative genomics of 213 strains and associated genera.</title>
        <authorList>
            <person name="Sun Z."/>
            <person name="Harris H.M."/>
            <person name="McCann A."/>
            <person name="Guo C."/>
            <person name="Argimon S."/>
            <person name="Zhang W."/>
            <person name="Yang X."/>
            <person name="Jeffery I.B."/>
            <person name="Cooney J.C."/>
            <person name="Kagawa T.F."/>
            <person name="Liu W."/>
            <person name="Song Y."/>
            <person name="Salvetti E."/>
            <person name="Wrobel A."/>
            <person name="Rasinkangas P."/>
            <person name="Parkhill J."/>
            <person name="Rea M.C."/>
            <person name="O'Sullivan O."/>
            <person name="Ritari J."/>
            <person name="Douillard F.P."/>
            <person name="Paul Ross R."/>
            <person name="Yang R."/>
            <person name="Briner A.E."/>
            <person name="Felis G.E."/>
            <person name="de Vos W.M."/>
            <person name="Barrangou R."/>
            <person name="Klaenhammer T.R."/>
            <person name="Caufield P.W."/>
            <person name="Cui Y."/>
            <person name="Zhang H."/>
            <person name="O'Toole P.W."/>
        </authorList>
    </citation>
    <scope>NUCLEOTIDE SEQUENCE [LARGE SCALE GENOMIC DNA]</scope>
    <source>
        <strain evidence="14 15">DSM 18933</strain>
    </source>
</reference>
<dbReference type="RefSeq" id="WP_025021797.1">
    <property type="nucleotide sequence ID" value="NZ_AZGD01000037.1"/>
</dbReference>
<dbReference type="PANTHER" id="PTHR43738:SF1">
    <property type="entry name" value="HEMIN TRANSPORT SYSTEM PERMEASE PROTEIN HRTB-RELATED"/>
    <property type="match status" value="1"/>
</dbReference>
<evidence type="ECO:0000313" key="15">
    <source>
        <dbReference type="Proteomes" id="UP000051054"/>
    </source>
</evidence>
<proteinExistence type="inferred from homology"/>
<feature type="domain" description="ABC3 transporter permease C-terminal" evidence="12">
    <location>
        <begin position="236"/>
        <end position="347"/>
    </location>
</feature>
<comment type="caution">
    <text evidence="14">The sequence shown here is derived from an EMBL/GenBank/DDBJ whole genome shotgun (WGS) entry which is preliminary data.</text>
</comment>
<dbReference type="EMBL" id="AZGD01000037">
    <property type="protein sequence ID" value="KRM19661.1"/>
    <property type="molecule type" value="Genomic_DNA"/>
</dbReference>
<sequence>MFLALKEIKHEKLRYSMIIAMIVLISYLIFILTSLALGLAHENTAAIESWNAKSALLNKSSDLNLRQSLLTQAQVDKFTNNKNNAVIAETTVVTTAKNAKKTSATLVGINKNEFIAQNMKLSAGKKATNNDEIVLDDSFKNNGYKLNQKIRLNDSDKKYRIVGFTKNAKLNISPIVYTSVDNWRTFRGMAQSFGGSAIVSKASSIKNNDKTLKSYPISQIIEKLPGYSAQNSTFVFMIGFLMIISLIIIGVFLYIITIQKLGNYAVLRAQGISANVLVKATISESFILTVSGLLIGIILTALTALALPAAVPMTFDIPLMSAVSVGLLVMSMLGSLIPTRVVLKVDPVSVIGG</sequence>
<dbReference type="STRING" id="1423755.FC40_GL001512"/>
<evidence type="ECO:0000259" key="13">
    <source>
        <dbReference type="Pfam" id="PF12704"/>
    </source>
</evidence>
<keyword evidence="9 11" id="KW-0472">Membrane</keyword>
<dbReference type="PANTHER" id="PTHR43738">
    <property type="entry name" value="ABC TRANSPORTER, MEMBRANE PROTEIN"/>
    <property type="match status" value="1"/>
</dbReference>
<feature type="transmembrane region" description="Helical" evidence="11">
    <location>
        <begin position="286"/>
        <end position="311"/>
    </location>
</feature>
<evidence type="ECO:0000256" key="10">
    <source>
        <dbReference type="ARBA" id="ARBA00024973"/>
    </source>
</evidence>
<dbReference type="eggNOG" id="COG0577">
    <property type="taxonomic scope" value="Bacteria"/>
</dbReference>
<evidence type="ECO:0000256" key="11">
    <source>
        <dbReference type="SAM" id="Phobius"/>
    </source>
</evidence>
<name>A0A0R1WQG5_9LACO</name>
<evidence type="ECO:0000259" key="12">
    <source>
        <dbReference type="Pfam" id="PF02687"/>
    </source>
</evidence>
<dbReference type="InterPro" id="IPR025857">
    <property type="entry name" value="MacB_PCD"/>
</dbReference>
<evidence type="ECO:0000256" key="6">
    <source>
        <dbReference type="ARBA" id="ARBA00022475"/>
    </source>
</evidence>
<keyword evidence="7 11" id="KW-0812">Transmembrane</keyword>
<evidence type="ECO:0000256" key="5">
    <source>
        <dbReference type="ARBA" id="ARBA00022448"/>
    </source>
</evidence>
<dbReference type="InterPro" id="IPR051125">
    <property type="entry name" value="ABC-4/HrtB_transporter"/>
</dbReference>